<feature type="domain" description="Radical SAM core" evidence="7">
    <location>
        <begin position="77"/>
        <end position="296"/>
    </location>
</feature>
<dbReference type="Pfam" id="PF04055">
    <property type="entry name" value="Radical_SAM"/>
    <property type="match status" value="1"/>
</dbReference>
<evidence type="ECO:0000256" key="2">
    <source>
        <dbReference type="ARBA" id="ARBA00022723"/>
    </source>
</evidence>
<proteinExistence type="predicted"/>
<evidence type="ECO:0000259" key="7">
    <source>
        <dbReference type="PROSITE" id="PS51918"/>
    </source>
</evidence>
<comment type="caution">
    <text evidence="8">The sequence shown here is derived from an EMBL/GenBank/DDBJ whole genome shotgun (WGS) entry which is preliminary data.</text>
</comment>
<dbReference type="SUPFAM" id="SSF102114">
    <property type="entry name" value="Radical SAM enzymes"/>
    <property type="match status" value="1"/>
</dbReference>
<dbReference type="GO" id="GO:0016740">
    <property type="term" value="F:transferase activity"/>
    <property type="evidence" value="ECO:0007669"/>
    <property type="project" value="TreeGrafter"/>
</dbReference>
<reference evidence="8 9" key="1">
    <citation type="journal article" date="2017" name="ISME J.">
        <title>Potential for microbial H2 and metal transformations associated with novel bacteria and archaea in deep terrestrial subsurface sediments.</title>
        <authorList>
            <person name="Hernsdorf A.W."/>
            <person name="Amano Y."/>
            <person name="Miyakawa K."/>
            <person name="Ise K."/>
            <person name="Suzuki Y."/>
            <person name="Anantharaman K."/>
            <person name="Probst A."/>
            <person name="Burstein D."/>
            <person name="Thomas B.C."/>
            <person name="Banfield J.F."/>
        </authorList>
    </citation>
    <scope>NUCLEOTIDE SEQUENCE [LARGE SCALE GENOMIC DNA]</scope>
    <source>
        <strain evidence="8">HGW-Wallbacteria-1</strain>
    </source>
</reference>
<organism evidence="8 9">
    <name type="scientific">Candidatus Wallbacteria bacterium HGW-Wallbacteria-1</name>
    <dbReference type="NCBI Taxonomy" id="2013854"/>
    <lineage>
        <taxon>Bacteria</taxon>
        <taxon>Candidatus Walliibacteriota</taxon>
    </lineage>
</organism>
<evidence type="ECO:0000256" key="6">
    <source>
        <dbReference type="PIRSR" id="PIRSR004762-2"/>
    </source>
</evidence>
<dbReference type="PIRSF" id="PIRSF004762">
    <property type="entry name" value="CHP00423"/>
    <property type="match status" value="1"/>
</dbReference>
<dbReference type="GO" id="GO:0046872">
    <property type="term" value="F:metal ion binding"/>
    <property type="evidence" value="ECO:0007669"/>
    <property type="project" value="UniProtKB-KW"/>
</dbReference>
<dbReference type="SFLD" id="SFLDS00029">
    <property type="entry name" value="Radical_SAM"/>
    <property type="match status" value="2"/>
</dbReference>
<dbReference type="CDD" id="cd01335">
    <property type="entry name" value="Radical_SAM"/>
    <property type="match status" value="1"/>
</dbReference>
<feature type="binding site" evidence="6">
    <location>
        <position position="213"/>
    </location>
    <ligand>
        <name>S-adenosyl-L-methionine</name>
        <dbReference type="ChEBI" id="CHEBI:59789"/>
    </ligand>
</feature>
<dbReference type="InterPro" id="IPR006638">
    <property type="entry name" value="Elp3/MiaA/NifB-like_rSAM"/>
</dbReference>
<dbReference type="InterPro" id="IPR034422">
    <property type="entry name" value="HydE/PylB-like"/>
</dbReference>
<sequence>MMIHSSSSKKLSPFKIEASGSDWREVIETLKERMLGETAPEVPENVTFSETRSLLDALSDPEGRVEVYELADRIRARFMGENVFLRGIVELSNICIKACNYCGIRAGNSEVTRYRIPDDEVIAACQKMKSSGQTTVVLQSGEDSWYTREKFGELLLRIKRETGLAITVSVGERDSDTFRFWKECGMDRYLIRFETSNREVFAAMHPDDDFDERIQCIRNLKSLGVQTGSGFMIGLPGTSLDDLARDILFCRELDLDMVGVGPFIPHPSTPAGAYEGMSDLNFLTGVIAVLRIVNFDAHIPATTAFDAIDPSQGRQLVLQRGANVFMPNSTPGKYRASYLLYPNKPCVDESADDCAGCVMGRILSIGRQIGTGPGHSMRLKRL</sequence>
<keyword evidence="2" id="KW-0479">Metal-binding</keyword>
<dbReference type="PANTHER" id="PTHR43726:SF1">
    <property type="entry name" value="BIOTIN SYNTHASE"/>
    <property type="match status" value="1"/>
</dbReference>
<protein>
    <submittedName>
        <fullName evidence="8">[FeFe] hydrogenase H-cluster radical SAM maturase HydE</fullName>
    </submittedName>
</protein>
<gene>
    <name evidence="8" type="ORF">CVV64_16980</name>
</gene>
<feature type="binding site" evidence="5">
    <location>
        <position position="95"/>
    </location>
    <ligand>
        <name>[4Fe-4S] cluster</name>
        <dbReference type="ChEBI" id="CHEBI:49883"/>
        <note>4Fe-4S-S-AdoMet</note>
    </ligand>
</feature>
<dbReference type="InterPro" id="IPR024021">
    <property type="entry name" value="FeFe-hyd_HydE_rSAM"/>
</dbReference>
<keyword evidence="1 5" id="KW-0949">S-adenosyl-L-methionine</keyword>
<dbReference type="NCBIfam" id="TIGR03956">
    <property type="entry name" value="rSAM_HydE"/>
    <property type="match status" value="1"/>
</dbReference>
<dbReference type="Gene3D" id="3.20.20.70">
    <property type="entry name" value="Aldolase class I"/>
    <property type="match status" value="1"/>
</dbReference>
<dbReference type="AlphaFoldDB" id="A0A2N1PKG1"/>
<feature type="binding site" evidence="6">
    <location>
        <position position="194"/>
    </location>
    <ligand>
        <name>S-adenosyl-L-methionine</name>
        <dbReference type="ChEBI" id="CHEBI:59789"/>
    </ligand>
</feature>
<feature type="binding site" evidence="6">
    <location>
        <position position="169"/>
    </location>
    <ligand>
        <name>(3R)-3-methyl-D-ornithine</name>
        <dbReference type="ChEBI" id="CHEBI:64642"/>
    </ligand>
</feature>
<name>A0A2N1PKG1_9BACT</name>
<dbReference type="Proteomes" id="UP000233256">
    <property type="component" value="Unassembled WGS sequence"/>
</dbReference>
<dbReference type="InterPro" id="IPR013785">
    <property type="entry name" value="Aldolase_TIM"/>
</dbReference>
<evidence type="ECO:0000256" key="5">
    <source>
        <dbReference type="PIRSR" id="PIRSR004762-1"/>
    </source>
</evidence>
<keyword evidence="5" id="KW-0004">4Fe-4S</keyword>
<dbReference type="SFLD" id="SFLDF00348">
    <property type="entry name" value="FeFe_hydrogenase_maturase_(Hyd"/>
    <property type="match status" value="1"/>
</dbReference>
<dbReference type="InterPro" id="IPR058240">
    <property type="entry name" value="rSAM_sf"/>
</dbReference>
<dbReference type="GO" id="GO:0051539">
    <property type="term" value="F:4 iron, 4 sulfur cluster binding"/>
    <property type="evidence" value="ECO:0007669"/>
    <property type="project" value="UniProtKB-KW"/>
</dbReference>
<evidence type="ECO:0000256" key="4">
    <source>
        <dbReference type="ARBA" id="ARBA00023014"/>
    </source>
</evidence>
<evidence type="ECO:0000313" key="8">
    <source>
        <dbReference type="EMBL" id="PKK88837.1"/>
    </source>
</evidence>
<dbReference type="SFLD" id="SFLDG01082">
    <property type="entry name" value="B12-binding_domain_containing"/>
    <property type="match status" value="1"/>
</dbReference>
<feature type="binding site" evidence="5">
    <location>
        <position position="102"/>
    </location>
    <ligand>
        <name>[4Fe-4S] cluster</name>
        <dbReference type="ChEBI" id="CHEBI:49883"/>
        <note>4Fe-4S-S-AdoMet</note>
    </ligand>
</feature>
<dbReference type="EMBL" id="PGXC01000033">
    <property type="protein sequence ID" value="PKK88837.1"/>
    <property type="molecule type" value="Genomic_DNA"/>
</dbReference>
<dbReference type="PROSITE" id="PS51918">
    <property type="entry name" value="RADICAL_SAM"/>
    <property type="match status" value="1"/>
</dbReference>
<dbReference type="InterPro" id="IPR007197">
    <property type="entry name" value="rSAM"/>
</dbReference>
<feature type="binding site" evidence="5">
    <location>
        <position position="99"/>
    </location>
    <ligand>
        <name>[4Fe-4S] cluster</name>
        <dbReference type="ChEBI" id="CHEBI:49883"/>
        <note>4Fe-4S-S-AdoMet</note>
    </ligand>
</feature>
<accession>A0A2N1PKG1</accession>
<dbReference type="PANTHER" id="PTHR43726">
    <property type="entry name" value="3-METHYLORNITHINE SYNTHASE"/>
    <property type="match status" value="1"/>
</dbReference>
<dbReference type="SFLD" id="SFLDG01280">
    <property type="entry name" value="HydE/PylB-like"/>
    <property type="match status" value="1"/>
</dbReference>
<keyword evidence="4 5" id="KW-0411">Iron-sulfur</keyword>
<evidence type="ECO:0000256" key="1">
    <source>
        <dbReference type="ARBA" id="ARBA00022691"/>
    </source>
</evidence>
<dbReference type="SFLD" id="SFLDG01060">
    <property type="entry name" value="BATS_domain_containing"/>
    <property type="match status" value="1"/>
</dbReference>
<dbReference type="SMART" id="SM00729">
    <property type="entry name" value="Elp3"/>
    <property type="match status" value="1"/>
</dbReference>
<evidence type="ECO:0000313" key="9">
    <source>
        <dbReference type="Proteomes" id="UP000233256"/>
    </source>
</evidence>
<comment type="cofactor">
    <cofactor evidence="5">
        <name>[4Fe-4S] cluster</name>
        <dbReference type="ChEBI" id="CHEBI:49883"/>
    </cofactor>
    <text evidence="5">Binds 1 [4Fe-4S] cluster. The cluster is coordinated with 3 cysteines and an exchangeable S-adenosyl-L-methionine.</text>
</comment>
<keyword evidence="3 5" id="KW-0408">Iron</keyword>
<evidence type="ECO:0000256" key="3">
    <source>
        <dbReference type="ARBA" id="ARBA00023004"/>
    </source>
</evidence>